<reference evidence="4 5" key="1">
    <citation type="submission" date="2022-05" db="EMBL/GenBank/DDBJ databases">
        <authorList>
            <consortium name="Genoscope - CEA"/>
            <person name="William W."/>
        </authorList>
    </citation>
    <scope>NUCLEOTIDE SEQUENCE [LARGE SCALE GENOMIC DNA]</scope>
</reference>
<dbReference type="PROSITE" id="PS50293">
    <property type="entry name" value="TPR_REGION"/>
    <property type="match status" value="3"/>
</dbReference>
<proteinExistence type="predicted"/>
<feature type="repeat" description="TPR" evidence="1">
    <location>
        <begin position="348"/>
        <end position="381"/>
    </location>
</feature>
<dbReference type="Pfam" id="PF12770">
    <property type="entry name" value="CHAT"/>
    <property type="match status" value="1"/>
</dbReference>
<protein>
    <recommendedName>
        <fullName evidence="3">CHAT domain-containing protein</fullName>
    </recommendedName>
</protein>
<dbReference type="SUPFAM" id="SSF48452">
    <property type="entry name" value="TPR-like"/>
    <property type="match status" value="3"/>
</dbReference>
<dbReference type="PANTHER" id="PTHR10098:SF108">
    <property type="entry name" value="TETRATRICOPEPTIDE REPEAT PROTEIN 28"/>
    <property type="match status" value="1"/>
</dbReference>
<feature type="repeat" description="TPR" evidence="1">
    <location>
        <begin position="388"/>
        <end position="421"/>
    </location>
</feature>
<dbReference type="Pfam" id="PF13181">
    <property type="entry name" value="TPR_8"/>
    <property type="match status" value="2"/>
</dbReference>
<sequence>MAERILQDIAEQKIPLTKAQIIKNRAEKVRAWALARDYYSLGDFHQAIEYFNQYLSIDKENSCRACEGKAYRNLGHAYESLREFQRAIEYYKKSLCIAKEIGDRELERCAYCNLGDAYESLREFQRAIKYHNQHLSIAREVGDRACEKKAYCSLGNIYHSLREFQRAIEYQKKSLCIAKEICDRKGEGGAYCNLGNIYDSLREFQRAIEYHKKSLCIAKKIGDRKREGCAYGNLGNAYNSLGEFQQAMDCHNQHLRIAREVGDRTCEGKAYNGLGNAYSSLSEFQRAIEHYEESLRIARKVGNKKGEGCAYGNLGNAYQSLCEFQQAMDCYNQHLRIAREVGDRTGEGEAYNGLGNVYRSLSEFQRAIEHYEESLRIARKVGNKEGEGYTYGNLGTVYHSLSEFQQAMDCCKKSLSIAKEINDRTTEVHAYGNIGKVHSSLGDYKRAIGYYKQSLSAAKEFGDKEGEEVDCGRLSYAYYSLNNFEKAIKYSMQHLSIAEEIGDREGQGCAHNLLGSYHLELDFLNEALDHFRCSVKIYDTVRASCISEDGSKISFRTHHEFAYTNLWQVLVMLERNDEALYAAERGRAQALLDALKVTYGLTSLSPRSIESEEEVRNISRKTTVLTVFLALHLKTVNIWVLGKEGNPIFRQKEIEHEDSFTLLLDTMEIGREDEDSFTLLLDTVLKNIGAGVGIKCENRSMDKLSDDSTPSSTRDDNRTSETSQGSTHLLQPLYDAVLGPIEDLLDGDELIVVPDGPLSKVPWAALSETFRIRTVPSLTSLKVITDSPSDYHSKSGALLVGDPCLKKITNKRGKPIYDPLQYAKMEVEMIGEILKSQPLTGEDATKEAVLQRIASVALVHIAAHGKKETGEIVLAPDPRWESKTFTEKDCFLKMSDIQAVKLRARLVVLSCCHSGQGKVSSEGVVGMARAFLFAGARSVLATLWAIDDEATMMFMKSFYQQLGSGESASVALQRATKCLRDSQDYSAPKYWAPFFLMGDDVKIELEKESLSES</sequence>
<dbReference type="Proteomes" id="UP001159405">
    <property type="component" value="Unassembled WGS sequence"/>
</dbReference>
<dbReference type="Pfam" id="PF13424">
    <property type="entry name" value="TPR_12"/>
    <property type="match status" value="5"/>
</dbReference>
<feature type="repeat" description="TPR" evidence="1">
    <location>
        <begin position="428"/>
        <end position="461"/>
    </location>
</feature>
<name>A0ABN8PXG5_9CNID</name>
<dbReference type="PANTHER" id="PTHR10098">
    <property type="entry name" value="RAPSYN-RELATED"/>
    <property type="match status" value="1"/>
</dbReference>
<evidence type="ECO:0000259" key="3">
    <source>
        <dbReference type="Pfam" id="PF12770"/>
    </source>
</evidence>
<dbReference type="EMBL" id="CALNXK010000090">
    <property type="protein sequence ID" value="CAH3150824.1"/>
    <property type="molecule type" value="Genomic_DNA"/>
</dbReference>
<dbReference type="InterPro" id="IPR024983">
    <property type="entry name" value="CHAT_dom"/>
</dbReference>
<dbReference type="PROSITE" id="PS50005">
    <property type="entry name" value="TPR"/>
    <property type="match status" value="8"/>
</dbReference>
<gene>
    <name evidence="4" type="ORF">PLOB_00048466</name>
</gene>
<comment type="caution">
    <text evidence="4">The sequence shown here is derived from an EMBL/GenBank/DDBJ whole genome shotgun (WGS) entry which is preliminary data.</text>
</comment>
<feature type="domain" description="CHAT" evidence="3">
    <location>
        <begin position="729"/>
        <end position="999"/>
    </location>
</feature>
<feature type="repeat" description="TPR" evidence="1">
    <location>
        <begin position="28"/>
        <end position="61"/>
    </location>
</feature>
<accession>A0ABN8PXG5</accession>
<feature type="repeat" description="TPR" evidence="1">
    <location>
        <begin position="68"/>
        <end position="101"/>
    </location>
</feature>
<feature type="region of interest" description="Disordered" evidence="2">
    <location>
        <begin position="700"/>
        <end position="727"/>
    </location>
</feature>
<feature type="repeat" description="TPR" evidence="1">
    <location>
        <begin position="268"/>
        <end position="301"/>
    </location>
</feature>
<evidence type="ECO:0000313" key="5">
    <source>
        <dbReference type="Proteomes" id="UP001159405"/>
    </source>
</evidence>
<dbReference type="InterPro" id="IPR019734">
    <property type="entry name" value="TPR_rpt"/>
</dbReference>
<dbReference type="InterPro" id="IPR011990">
    <property type="entry name" value="TPR-like_helical_dom_sf"/>
</dbReference>
<organism evidence="4 5">
    <name type="scientific">Porites lobata</name>
    <dbReference type="NCBI Taxonomy" id="104759"/>
    <lineage>
        <taxon>Eukaryota</taxon>
        <taxon>Metazoa</taxon>
        <taxon>Cnidaria</taxon>
        <taxon>Anthozoa</taxon>
        <taxon>Hexacorallia</taxon>
        <taxon>Scleractinia</taxon>
        <taxon>Fungiina</taxon>
        <taxon>Poritidae</taxon>
        <taxon>Porites</taxon>
    </lineage>
</organism>
<keyword evidence="1" id="KW-0802">TPR repeat</keyword>
<feature type="repeat" description="TPR" evidence="1">
    <location>
        <begin position="188"/>
        <end position="221"/>
    </location>
</feature>
<keyword evidence="5" id="KW-1185">Reference proteome</keyword>
<evidence type="ECO:0000256" key="1">
    <source>
        <dbReference type="PROSITE-ProRule" id="PRU00339"/>
    </source>
</evidence>
<dbReference type="Gene3D" id="1.25.40.10">
    <property type="entry name" value="Tetratricopeptide repeat domain"/>
    <property type="match status" value="3"/>
</dbReference>
<evidence type="ECO:0000256" key="2">
    <source>
        <dbReference type="SAM" id="MobiDB-lite"/>
    </source>
</evidence>
<dbReference type="SMART" id="SM00028">
    <property type="entry name" value="TPR"/>
    <property type="match status" value="13"/>
</dbReference>
<evidence type="ECO:0000313" key="4">
    <source>
        <dbReference type="EMBL" id="CAH3150824.1"/>
    </source>
</evidence>
<feature type="repeat" description="TPR" evidence="1">
    <location>
        <begin position="148"/>
        <end position="181"/>
    </location>
</feature>